<reference evidence="2 3" key="1">
    <citation type="submission" date="2015-04" db="EMBL/GenBank/DDBJ databases">
        <title>The draft genome sequence of Fusarium langsethiae, a T-2/HT-2 mycotoxin producer.</title>
        <authorList>
            <person name="Lysoe E."/>
            <person name="Divon H.H."/>
            <person name="Terzi V."/>
            <person name="Orru L."/>
            <person name="Lamontanara A."/>
            <person name="Kolseth A.-K."/>
            <person name="Frandsen R.J."/>
            <person name="Nielsen K."/>
            <person name="Thrane U."/>
        </authorList>
    </citation>
    <scope>NUCLEOTIDE SEQUENCE [LARGE SCALE GENOMIC DNA]</scope>
    <source>
        <strain evidence="2 3">Fl201059</strain>
    </source>
</reference>
<sequence length="717" mass="80373">MTTLVDNQVPTTQLADTVDVKAGDDDIGVEVQMSVAGGPYGSIHEPIHESLTLSALISSNSGVSPDTTVKNASNHDWEYIRGAIWNDDPDCQLFDDSENQNHSYSLGAAWYKAYRQGETDWNPNAMEMNRLRNPIGRSHYGDLQFLHCMASVRGESPEDTKAKIMVWMEVMYKLVTGEDGTNPDTVVSTTKLAKFCPPMSLPPSWLSLSYYLAKNSNFQGLDIRRRALGSMFHVIQDSYAIGHTKRELINKEDKVSEDPLRFKQGVADRWGPIINFHTYFGQDGDSHSHYDHSSDGVPDPGNLSNLEQWNSLIGCRDAADKCKELAERKNAEEKWDSGFVHEAGSVTITDSFSWNFCCIQAFKMANITINGNTINTNELPAKLPQTAAKTNFILIQTYNRDLFATEKLELAKLGVNIQEYVAQFTYLCRYEKEDLEPIREKDYVKSVTIYLRELKSTISLKDMVEREADRKFYRVDCILHETPNITAEKLAAEIAQKAWVDVTKLAISPVRIRLTVHQDKLEALAKLDSISRIEEVRPDEVFNDLARGTLNADILALSTSYEGNGQKVCVADTGFDQGKMVDELGIQVHPAFIGRVEHLESLWLGDESKDTAGHGTHVCASICGNGLYKNGNVRVQGVAPGATLMVQSIAQVSKDPNKGAIEVPMDLGLQLFSTPRLSIHTPYSIRRLMEYGIWNATHMELNPYIWKLRNDVIYIIN</sequence>
<dbReference type="InterPro" id="IPR000209">
    <property type="entry name" value="Peptidase_S8/S53_dom"/>
</dbReference>
<dbReference type="Proteomes" id="UP000037904">
    <property type="component" value="Unassembled WGS sequence"/>
</dbReference>
<dbReference type="Gene3D" id="3.40.50.200">
    <property type="entry name" value="Peptidase S8/S53 domain"/>
    <property type="match status" value="1"/>
</dbReference>
<keyword evidence="3" id="KW-1185">Reference proteome</keyword>
<dbReference type="GO" id="GO:0006508">
    <property type="term" value="P:proteolysis"/>
    <property type="evidence" value="ECO:0007669"/>
    <property type="project" value="UniProtKB-KW"/>
</dbReference>
<name>A0A0M9ETE4_FUSLA</name>
<keyword evidence="2" id="KW-0645">Protease</keyword>
<accession>A0A0M9ETE4</accession>
<gene>
    <name evidence="2" type="ORF">FLAG1_07871</name>
</gene>
<dbReference type="EMBL" id="JXCE01000207">
    <property type="protein sequence ID" value="KPA39260.1"/>
    <property type="molecule type" value="Genomic_DNA"/>
</dbReference>
<dbReference type="GO" id="GO:0004252">
    <property type="term" value="F:serine-type endopeptidase activity"/>
    <property type="evidence" value="ECO:0007669"/>
    <property type="project" value="InterPro"/>
</dbReference>
<evidence type="ECO:0000259" key="1">
    <source>
        <dbReference type="Pfam" id="PF00082"/>
    </source>
</evidence>
<dbReference type="SUPFAM" id="SSF52743">
    <property type="entry name" value="Subtilisin-like"/>
    <property type="match status" value="1"/>
</dbReference>
<feature type="domain" description="Peptidase S8/S53" evidence="1">
    <location>
        <begin position="563"/>
        <end position="649"/>
    </location>
</feature>
<dbReference type="Pfam" id="PF00082">
    <property type="entry name" value="Peptidase_S8"/>
    <property type="match status" value="1"/>
</dbReference>
<keyword evidence="2" id="KW-0378">Hydrolase</keyword>
<organism evidence="2 3">
    <name type="scientific">Fusarium langsethiae</name>
    <dbReference type="NCBI Taxonomy" id="179993"/>
    <lineage>
        <taxon>Eukaryota</taxon>
        <taxon>Fungi</taxon>
        <taxon>Dikarya</taxon>
        <taxon>Ascomycota</taxon>
        <taxon>Pezizomycotina</taxon>
        <taxon>Sordariomycetes</taxon>
        <taxon>Hypocreomycetidae</taxon>
        <taxon>Hypocreales</taxon>
        <taxon>Nectriaceae</taxon>
        <taxon>Fusarium</taxon>
    </lineage>
</organism>
<comment type="caution">
    <text evidence="2">The sequence shown here is derived from an EMBL/GenBank/DDBJ whole genome shotgun (WGS) entry which is preliminary data.</text>
</comment>
<protein>
    <submittedName>
        <fullName evidence="2">Serine protease abc transporter b family protein tagd</fullName>
    </submittedName>
</protein>
<dbReference type="AlphaFoldDB" id="A0A0M9ETE4"/>
<proteinExistence type="predicted"/>
<evidence type="ECO:0000313" key="3">
    <source>
        <dbReference type="Proteomes" id="UP000037904"/>
    </source>
</evidence>
<dbReference type="InterPro" id="IPR036852">
    <property type="entry name" value="Peptidase_S8/S53_dom_sf"/>
</dbReference>
<evidence type="ECO:0000313" key="2">
    <source>
        <dbReference type="EMBL" id="KPA39260.1"/>
    </source>
</evidence>